<name>A0A934PTU5_9SPHI</name>
<comment type="caution">
    <text evidence="2">The sequence shown here is derived from an EMBL/GenBank/DDBJ whole genome shotgun (WGS) entry which is preliminary data.</text>
</comment>
<protein>
    <submittedName>
        <fullName evidence="2">Cupin domain-containing protein</fullName>
    </submittedName>
</protein>
<dbReference type="SUPFAM" id="SSF51182">
    <property type="entry name" value="RmlC-like cupins"/>
    <property type="match status" value="1"/>
</dbReference>
<dbReference type="CDD" id="cd02208">
    <property type="entry name" value="cupin_RmlC-like"/>
    <property type="match status" value="1"/>
</dbReference>
<evidence type="ECO:0000259" key="1">
    <source>
        <dbReference type="Pfam" id="PF07883"/>
    </source>
</evidence>
<dbReference type="Gene3D" id="2.60.120.10">
    <property type="entry name" value="Jelly Rolls"/>
    <property type="match status" value="1"/>
</dbReference>
<dbReference type="Pfam" id="PF07883">
    <property type="entry name" value="Cupin_2"/>
    <property type="match status" value="1"/>
</dbReference>
<dbReference type="AlphaFoldDB" id="A0A934PTU5"/>
<dbReference type="InterPro" id="IPR011051">
    <property type="entry name" value="RmlC_Cupin_sf"/>
</dbReference>
<dbReference type="InterPro" id="IPR014710">
    <property type="entry name" value="RmlC-like_jellyroll"/>
</dbReference>
<sequence length="122" mass="13661">MQVSSKEALDILNSNSESLFAQVMKHGNMSVEIYRPDGIDKQTPHLQDEIYVIMSGTGDFSNDGKRTIFNPGDLLFVPAGIEHRFENFTDDFATWVIFYGPLGGEGNKGKYKTKTVKLKTKP</sequence>
<reference evidence="2" key="1">
    <citation type="submission" date="2020-12" db="EMBL/GenBank/DDBJ databases">
        <title>Bacterial novel species Mucilaginibacter sp. SD-g isolated from soil.</title>
        <authorList>
            <person name="Jung H.-Y."/>
        </authorList>
    </citation>
    <scope>NUCLEOTIDE SEQUENCE</scope>
    <source>
        <strain evidence="2">SD-g</strain>
    </source>
</reference>
<dbReference type="Proteomes" id="UP000613193">
    <property type="component" value="Unassembled WGS sequence"/>
</dbReference>
<dbReference type="RefSeq" id="WP_200065396.1">
    <property type="nucleotide sequence ID" value="NZ_JAEHFW010000001.1"/>
</dbReference>
<dbReference type="InterPro" id="IPR013096">
    <property type="entry name" value="Cupin_2"/>
</dbReference>
<evidence type="ECO:0000313" key="3">
    <source>
        <dbReference type="Proteomes" id="UP000613193"/>
    </source>
</evidence>
<proteinExistence type="predicted"/>
<dbReference type="EMBL" id="JAEHFW010000001">
    <property type="protein sequence ID" value="MBK0378950.1"/>
    <property type="molecule type" value="Genomic_DNA"/>
</dbReference>
<evidence type="ECO:0000313" key="2">
    <source>
        <dbReference type="EMBL" id="MBK0378950.1"/>
    </source>
</evidence>
<gene>
    <name evidence="2" type="ORF">I5M19_06510</name>
</gene>
<accession>A0A934PTU5</accession>
<organism evidence="2 3">
    <name type="scientific">Mucilaginibacter segetis</name>
    <dbReference type="NCBI Taxonomy" id="2793071"/>
    <lineage>
        <taxon>Bacteria</taxon>
        <taxon>Pseudomonadati</taxon>
        <taxon>Bacteroidota</taxon>
        <taxon>Sphingobacteriia</taxon>
        <taxon>Sphingobacteriales</taxon>
        <taxon>Sphingobacteriaceae</taxon>
        <taxon>Mucilaginibacter</taxon>
    </lineage>
</organism>
<feature type="domain" description="Cupin type-2" evidence="1">
    <location>
        <begin position="32"/>
        <end position="97"/>
    </location>
</feature>
<keyword evidence="3" id="KW-1185">Reference proteome</keyword>